<evidence type="ECO:0000313" key="1">
    <source>
        <dbReference type="EMBL" id="KGO88375.1"/>
    </source>
</evidence>
<evidence type="ECO:0000313" key="2">
    <source>
        <dbReference type="Proteomes" id="UP000030152"/>
    </source>
</evidence>
<comment type="caution">
    <text evidence="1">The sequence shown here is derived from an EMBL/GenBank/DDBJ whole genome shotgun (WGS) entry which is preliminary data.</text>
</comment>
<dbReference type="OrthoDB" id="1376077at2"/>
<dbReference type="eggNOG" id="ENOG5031540">
    <property type="taxonomic scope" value="Bacteria"/>
</dbReference>
<dbReference type="STRING" id="1121895.GCA_000378485_00248"/>
<protein>
    <submittedName>
        <fullName evidence="1">Uncharacterized protein</fullName>
    </submittedName>
</protein>
<proteinExistence type="predicted"/>
<reference evidence="1 2" key="1">
    <citation type="submission" date="2013-09" db="EMBL/GenBank/DDBJ databases">
        <authorList>
            <person name="Zeng Z."/>
            <person name="Chen C."/>
        </authorList>
    </citation>
    <scope>NUCLEOTIDE SEQUENCE [LARGE SCALE GENOMIC DNA]</scope>
    <source>
        <strain evidence="1 2">WB 3.3-2</strain>
    </source>
</reference>
<dbReference type="AlphaFoldDB" id="A0A0A2MJ70"/>
<dbReference type="Proteomes" id="UP000030152">
    <property type="component" value="Unassembled WGS sequence"/>
</dbReference>
<organism evidence="1 2">
    <name type="scientific">Flavobacterium rivuli WB 3.3-2 = DSM 21788</name>
    <dbReference type="NCBI Taxonomy" id="1121895"/>
    <lineage>
        <taxon>Bacteria</taxon>
        <taxon>Pseudomonadati</taxon>
        <taxon>Bacteroidota</taxon>
        <taxon>Flavobacteriia</taxon>
        <taxon>Flavobacteriales</taxon>
        <taxon>Flavobacteriaceae</taxon>
        <taxon>Flavobacterium</taxon>
    </lineage>
</organism>
<dbReference type="RefSeq" id="WP_020211373.1">
    <property type="nucleotide sequence ID" value="NZ_JRLX01000001.1"/>
</dbReference>
<dbReference type="EMBL" id="JRLX01000001">
    <property type="protein sequence ID" value="KGO88375.1"/>
    <property type="molecule type" value="Genomic_DNA"/>
</dbReference>
<keyword evidence="2" id="KW-1185">Reference proteome</keyword>
<accession>A0A0A2MJ70</accession>
<gene>
    <name evidence="1" type="ORF">Q765_00190</name>
</gene>
<sequence length="69" mass="7529">MALNTPVLKEDIKTIATEMRTRTEISDDEFAERLSIAIERFVKSASIIYVNGLTAPNGPVTGTFAGNLE</sequence>
<name>A0A0A2MJ70_9FLAO</name>